<evidence type="ECO:0000256" key="1">
    <source>
        <dbReference type="SAM" id="Phobius"/>
    </source>
</evidence>
<comment type="caution">
    <text evidence="2">The sequence shown here is derived from an EMBL/GenBank/DDBJ whole genome shotgun (WGS) entry which is preliminary data.</text>
</comment>
<sequence>MIACFSPCRLSGRKVRKALIEKLNDINTFFSISMYLLFIVLAILDGNRLDCLAGTYDLTCIKSRFS</sequence>
<accession>A0AAN9I2Y0</accession>
<evidence type="ECO:0000313" key="2">
    <source>
        <dbReference type="EMBL" id="KAK7265493.1"/>
    </source>
</evidence>
<keyword evidence="3" id="KW-1185">Reference proteome</keyword>
<protein>
    <submittedName>
        <fullName evidence="2">Uncharacterized protein</fullName>
    </submittedName>
</protein>
<dbReference type="AlphaFoldDB" id="A0AAN9I2Y0"/>
<dbReference type="Proteomes" id="UP001359559">
    <property type="component" value="Unassembled WGS sequence"/>
</dbReference>
<keyword evidence="1" id="KW-0812">Transmembrane</keyword>
<name>A0AAN9I2Y0_CLITE</name>
<reference evidence="2 3" key="1">
    <citation type="submission" date="2024-01" db="EMBL/GenBank/DDBJ databases">
        <title>The genomes of 5 underutilized Papilionoideae crops provide insights into root nodulation and disease resistance.</title>
        <authorList>
            <person name="Yuan L."/>
        </authorList>
    </citation>
    <scope>NUCLEOTIDE SEQUENCE [LARGE SCALE GENOMIC DNA]</scope>
    <source>
        <strain evidence="2">LY-2023</strain>
        <tissue evidence="2">Leaf</tissue>
    </source>
</reference>
<gene>
    <name evidence="2" type="ORF">RJT34_33113</name>
</gene>
<proteinExistence type="predicted"/>
<feature type="transmembrane region" description="Helical" evidence="1">
    <location>
        <begin position="26"/>
        <end position="44"/>
    </location>
</feature>
<evidence type="ECO:0000313" key="3">
    <source>
        <dbReference type="Proteomes" id="UP001359559"/>
    </source>
</evidence>
<keyword evidence="1" id="KW-1133">Transmembrane helix</keyword>
<keyword evidence="1" id="KW-0472">Membrane</keyword>
<organism evidence="2 3">
    <name type="scientific">Clitoria ternatea</name>
    <name type="common">Butterfly pea</name>
    <dbReference type="NCBI Taxonomy" id="43366"/>
    <lineage>
        <taxon>Eukaryota</taxon>
        <taxon>Viridiplantae</taxon>
        <taxon>Streptophyta</taxon>
        <taxon>Embryophyta</taxon>
        <taxon>Tracheophyta</taxon>
        <taxon>Spermatophyta</taxon>
        <taxon>Magnoliopsida</taxon>
        <taxon>eudicotyledons</taxon>
        <taxon>Gunneridae</taxon>
        <taxon>Pentapetalae</taxon>
        <taxon>rosids</taxon>
        <taxon>fabids</taxon>
        <taxon>Fabales</taxon>
        <taxon>Fabaceae</taxon>
        <taxon>Papilionoideae</taxon>
        <taxon>50 kb inversion clade</taxon>
        <taxon>NPAAA clade</taxon>
        <taxon>indigoferoid/millettioid clade</taxon>
        <taxon>Phaseoleae</taxon>
        <taxon>Clitoria</taxon>
    </lineage>
</organism>
<dbReference type="EMBL" id="JAYKXN010000008">
    <property type="protein sequence ID" value="KAK7265493.1"/>
    <property type="molecule type" value="Genomic_DNA"/>
</dbReference>